<accession>A0A9P5CJ84</accession>
<gene>
    <name evidence="2" type="ORF">M406DRAFT_358480</name>
</gene>
<dbReference type="AlphaFoldDB" id="A0A9P5CJ84"/>
<dbReference type="GO" id="GO:0031011">
    <property type="term" value="C:Ino80 complex"/>
    <property type="evidence" value="ECO:0007669"/>
    <property type="project" value="InterPro"/>
</dbReference>
<proteinExistence type="predicted"/>
<dbReference type="RefSeq" id="XP_040772083.1">
    <property type="nucleotide sequence ID" value="XM_040923907.1"/>
</dbReference>
<feature type="compositionally biased region" description="Polar residues" evidence="1">
    <location>
        <begin position="237"/>
        <end position="248"/>
    </location>
</feature>
<feature type="compositionally biased region" description="Low complexity" evidence="1">
    <location>
        <begin position="90"/>
        <end position="106"/>
    </location>
</feature>
<evidence type="ECO:0000256" key="1">
    <source>
        <dbReference type="SAM" id="MobiDB-lite"/>
    </source>
</evidence>
<dbReference type="PANTHER" id="PTHR28061:SF1">
    <property type="entry name" value="INO80 COMPLEX SUBUNIT 4"/>
    <property type="match status" value="1"/>
</dbReference>
<name>A0A9P5CJ84_CRYP1</name>
<feature type="region of interest" description="Disordered" evidence="1">
    <location>
        <begin position="1"/>
        <end position="168"/>
    </location>
</feature>
<organism evidence="2 3">
    <name type="scientific">Cryphonectria parasitica (strain ATCC 38755 / EP155)</name>
    <dbReference type="NCBI Taxonomy" id="660469"/>
    <lineage>
        <taxon>Eukaryota</taxon>
        <taxon>Fungi</taxon>
        <taxon>Dikarya</taxon>
        <taxon>Ascomycota</taxon>
        <taxon>Pezizomycotina</taxon>
        <taxon>Sordariomycetes</taxon>
        <taxon>Sordariomycetidae</taxon>
        <taxon>Diaporthales</taxon>
        <taxon>Cryphonectriaceae</taxon>
        <taxon>Cryphonectria-Endothia species complex</taxon>
        <taxon>Cryphonectria</taxon>
    </lineage>
</organism>
<reference evidence="2" key="1">
    <citation type="journal article" date="2020" name="Phytopathology">
        <title>Genome sequence of the chestnut blight fungus Cryphonectria parasitica EP155: A fundamental resource for an archetypical invasive plant pathogen.</title>
        <authorList>
            <person name="Crouch J.A."/>
            <person name="Dawe A."/>
            <person name="Aerts A."/>
            <person name="Barry K."/>
            <person name="Churchill A.C.L."/>
            <person name="Grimwood J."/>
            <person name="Hillman B."/>
            <person name="Milgroom M.G."/>
            <person name="Pangilinan J."/>
            <person name="Smith M."/>
            <person name="Salamov A."/>
            <person name="Schmutz J."/>
            <person name="Yadav J."/>
            <person name="Grigoriev I.V."/>
            <person name="Nuss D."/>
        </authorList>
    </citation>
    <scope>NUCLEOTIDE SEQUENCE</scope>
    <source>
        <strain evidence="2">EP155</strain>
    </source>
</reference>
<dbReference type="PANTHER" id="PTHR28061">
    <property type="entry name" value="INO EIGHTY SUBUNIT 4"/>
    <property type="match status" value="1"/>
</dbReference>
<dbReference type="EMBL" id="MU032352">
    <property type="protein sequence ID" value="KAF3761104.1"/>
    <property type="molecule type" value="Genomic_DNA"/>
</dbReference>
<feature type="compositionally biased region" description="Basic and acidic residues" evidence="1">
    <location>
        <begin position="55"/>
        <end position="67"/>
    </location>
</feature>
<dbReference type="OrthoDB" id="4093188at2759"/>
<protein>
    <recommendedName>
        <fullName evidence="4">DUF1711 domain-containing protein</fullName>
    </recommendedName>
</protein>
<dbReference type="GO" id="GO:0006338">
    <property type="term" value="P:chromatin remodeling"/>
    <property type="evidence" value="ECO:0007669"/>
    <property type="project" value="InterPro"/>
</dbReference>
<comment type="caution">
    <text evidence="2">The sequence shown here is derived from an EMBL/GenBank/DDBJ whole genome shotgun (WGS) entry which is preliminary data.</text>
</comment>
<keyword evidence="3" id="KW-1185">Reference proteome</keyword>
<feature type="compositionally biased region" description="Polar residues" evidence="1">
    <location>
        <begin position="1"/>
        <end position="11"/>
    </location>
</feature>
<dbReference type="Proteomes" id="UP000803844">
    <property type="component" value="Unassembled WGS sequence"/>
</dbReference>
<sequence length="273" mass="28363">MAPSTSRTSTPAKDKQRKASASSSKDSKILTLKVSPDRLRALLDPAPTPTPAPEPVKEDTPVKDIKDSPGASTPQPAPASNPENVSDSSPATPANGGTPAPTAMGPPDKKKGQKRSAAAANGDGQAKVRGKPGPKKRQRMEDGTLEPARGNAHRLGPKANQGAINAGLRALDRSGKPCRKWNKGSFRLKTFTGVEWEIHRWTAPPKPEPVEATPEEVPASAAASNADSSKENKENVEQPTKSDNSNSGGDVEMQSLPSVQASSPAPMAIAAGA</sequence>
<feature type="compositionally biased region" description="Basic residues" evidence="1">
    <location>
        <begin position="128"/>
        <end position="138"/>
    </location>
</feature>
<evidence type="ECO:0000313" key="3">
    <source>
        <dbReference type="Proteomes" id="UP000803844"/>
    </source>
</evidence>
<dbReference type="Pfam" id="PF08193">
    <property type="entry name" value="INO80_Ies4"/>
    <property type="match status" value="1"/>
</dbReference>
<dbReference type="InterPro" id="IPR013175">
    <property type="entry name" value="INO80_su_Ies4"/>
</dbReference>
<feature type="region of interest" description="Disordered" evidence="1">
    <location>
        <begin position="200"/>
        <end position="273"/>
    </location>
</feature>
<evidence type="ECO:0008006" key="4">
    <source>
        <dbReference type="Google" id="ProtNLM"/>
    </source>
</evidence>
<dbReference type="GeneID" id="63841036"/>
<evidence type="ECO:0000313" key="2">
    <source>
        <dbReference type="EMBL" id="KAF3761104.1"/>
    </source>
</evidence>
<feature type="compositionally biased region" description="Low complexity" evidence="1">
    <location>
        <begin position="210"/>
        <end position="227"/>
    </location>
</feature>